<proteinExistence type="predicted"/>
<dbReference type="Proteomes" id="UP000002035">
    <property type="component" value="Unassembled WGS sequence"/>
</dbReference>
<dbReference type="GeneID" id="9229925"/>
<dbReference type="Pfam" id="PF13649">
    <property type="entry name" value="Methyltransf_25"/>
    <property type="match status" value="1"/>
</dbReference>
<accession>C5FNM5</accession>
<dbReference type="Gene3D" id="3.40.50.150">
    <property type="entry name" value="Vaccinia Virus protein VP39"/>
    <property type="match status" value="1"/>
</dbReference>
<dbReference type="HOGENOM" id="CLU_065416_0_0_1"/>
<dbReference type="InterPro" id="IPR029063">
    <property type="entry name" value="SAM-dependent_MTases_sf"/>
</dbReference>
<dbReference type="InterPro" id="IPR041698">
    <property type="entry name" value="Methyltransf_25"/>
</dbReference>
<dbReference type="AlphaFoldDB" id="C5FNM5"/>
<evidence type="ECO:0000313" key="2">
    <source>
        <dbReference type="EMBL" id="EEQ31728.1"/>
    </source>
</evidence>
<evidence type="ECO:0000313" key="3">
    <source>
        <dbReference type="Proteomes" id="UP000002035"/>
    </source>
</evidence>
<evidence type="ECO:0000259" key="1">
    <source>
        <dbReference type="Pfam" id="PF13649"/>
    </source>
</evidence>
<dbReference type="CDD" id="cd02440">
    <property type="entry name" value="AdoMet_MTases"/>
    <property type="match status" value="1"/>
</dbReference>
<keyword evidence="3" id="KW-1185">Reference proteome</keyword>
<gene>
    <name evidence="2" type="ORF">MCYG_04547</name>
</gene>
<reference evidence="3" key="1">
    <citation type="journal article" date="2012" name="MBio">
        <title>Comparative genome analysis of Trichophyton rubrum and related dermatophytes reveals candidate genes involved in infection.</title>
        <authorList>
            <person name="Martinez D.A."/>
            <person name="Oliver B.G."/>
            <person name="Graeser Y."/>
            <person name="Goldberg J.M."/>
            <person name="Li W."/>
            <person name="Martinez-Rossi N.M."/>
            <person name="Monod M."/>
            <person name="Shelest E."/>
            <person name="Barton R.C."/>
            <person name="Birch E."/>
            <person name="Brakhage A.A."/>
            <person name="Chen Z."/>
            <person name="Gurr S.J."/>
            <person name="Heiman D."/>
            <person name="Heitman J."/>
            <person name="Kosti I."/>
            <person name="Rossi A."/>
            <person name="Saif S."/>
            <person name="Samalova M."/>
            <person name="Saunders C.W."/>
            <person name="Shea T."/>
            <person name="Summerbell R.C."/>
            <person name="Xu J."/>
            <person name="Young S."/>
            <person name="Zeng Q."/>
            <person name="Birren B.W."/>
            <person name="Cuomo C.A."/>
            <person name="White T.C."/>
        </authorList>
    </citation>
    <scope>NUCLEOTIDE SEQUENCE [LARGE SCALE GENOMIC DNA]</scope>
    <source>
        <strain evidence="3">ATCC MYA-4605 / CBS 113480</strain>
    </source>
</reference>
<dbReference type="eggNOG" id="ENOG502S4V1">
    <property type="taxonomic scope" value="Eukaryota"/>
</dbReference>
<dbReference type="SUPFAM" id="SSF53335">
    <property type="entry name" value="S-adenosyl-L-methionine-dependent methyltransferases"/>
    <property type="match status" value="1"/>
</dbReference>
<feature type="domain" description="Methyltransferase" evidence="1">
    <location>
        <begin position="60"/>
        <end position="147"/>
    </location>
</feature>
<dbReference type="EMBL" id="DS995704">
    <property type="protein sequence ID" value="EEQ31728.1"/>
    <property type="molecule type" value="Genomic_DNA"/>
</dbReference>
<name>C5FNM5_ARTOC</name>
<dbReference type="RefSeq" id="XP_002846810.1">
    <property type="nucleotide sequence ID" value="XM_002846764.1"/>
</dbReference>
<dbReference type="OMA" id="TLAFTTW"/>
<dbReference type="OrthoDB" id="2013972at2759"/>
<sequence>MKSSNPAGSEQAQGSEDIWKDPKVVEDYRSAEKVTIAFARSLVEQSGILSIRTEEERLSILDNACGTGAISAVLHEMLPDWKAENGWTLTCADLSEAMINAVQEKIDAEGWTNTETVIVDMQKTGLPANNYTHVFASFECLRILKPDGTLAFTTWKKTGWNDDINAAIAKVAPGLPQPTSDEFLMSLGNGDEWHNPSWVEAELQKRGLEDIQVNLVQKTIATSTQSEMLPALAPILAHIPARFWSEEQREKHGSGLVSAVSAYLTSRYATDEPIPMEWIAIVATAKKP</sequence>
<dbReference type="VEuPathDB" id="FungiDB:MCYG_04547"/>
<protein>
    <recommendedName>
        <fullName evidence="1">Methyltransferase domain-containing protein</fullName>
    </recommendedName>
</protein>
<organism evidence="2 3">
    <name type="scientific">Arthroderma otae (strain ATCC MYA-4605 / CBS 113480)</name>
    <name type="common">Microsporum canis</name>
    <dbReference type="NCBI Taxonomy" id="554155"/>
    <lineage>
        <taxon>Eukaryota</taxon>
        <taxon>Fungi</taxon>
        <taxon>Dikarya</taxon>
        <taxon>Ascomycota</taxon>
        <taxon>Pezizomycotina</taxon>
        <taxon>Eurotiomycetes</taxon>
        <taxon>Eurotiomycetidae</taxon>
        <taxon>Onygenales</taxon>
        <taxon>Arthrodermataceae</taxon>
        <taxon>Microsporum</taxon>
    </lineage>
</organism>